<protein>
    <submittedName>
        <fullName evidence="4">Aldose epimerase</fullName>
    </submittedName>
</protein>
<name>A0A1Y1CF65_9BACT</name>
<organism evidence="4 5">
    <name type="scientific">Labilibaculum antarcticum</name>
    <dbReference type="NCBI Taxonomy" id="1717717"/>
    <lineage>
        <taxon>Bacteria</taxon>
        <taxon>Pseudomonadati</taxon>
        <taxon>Bacteroidota</taxon>
        <taxon>Bacteroidia</taxon>
        <taxon>Marinilabiliales</taxon>
        <taxon>Marinifilaceae</taxon>
        <taxon>Labilibaculum</taxon>
    </lineage>
</organism>
<proteinExistence type="predicted"/>
<evidence type="ECO:0000313" key="5">
    <source>
        <dbReference type="Proteomes" id="UP000218267"/>
    </source>
</evidence>
<accession>A0A1Y1CF65</accession>
<dbReference type="GO" id="GO:0016853">
    <property type="term" value="F:isomerase activity"/>
    <property type="evidence" value="ECO:0007669"/>
    <property type="project" value="InterPro"/>
</dbReference>
<evidence type="ECO:0000256" key="2">
    <source>
        <dbReference type="ARBA" id="ARBA00011245"/>
    </source>
</evidence>
<dbReference type="RefSeq" id="WP_096433324.1">
    <property type="nucleotide sequence ID" value="NZ_AP018042.1"/>
</dbReference>
<dbReference type="OrthoDB" id="9795355at2"/>
<dbReference type="GO" id="GO:0005975">
    <property type="term" value="P:carbohydrate metabolic process"/>
    <property type="evidence" value="ECO:0007669"/>
    <property type="project" value="InterPro"/>
</dbReference>
<evidence type="ECO:0000256" key="1">
    <source>
        <dbReference type="ARBA" id="ARBA00001913"/>
    </source>
</evidence>
<keyword evidence="3" id="KW-0106">Calcium</keyword>
<dbReference type="EMBL" id="AP018042">
    <property type="protein sequence ID" value="BAX78682.1"/>
    <property type="molecule type" value="Genomic_DNA"/>
</dbReference>
<comment type="cofactor">
    <cofactor evidence="1">
        <name>Ca(2+)</name>
        <dbReference type="ChEBI" id="CHEBI:29108"/>
    </cofactor>
</comment>
<dbReference type="Pfam" id="PF01263">
    <property type="entry name" value="Aldose_epim"/>
    <property type="match status" value="1"/>
</dbReference>
<dbReference type="CDD" id="cd09024">
    <property type="entry name" value="Aldose_epim_lacX"/>
    <property type="match status" value="1"/>
</dbReference>
<dbReference type="Gene3D" id="2.70.98.10">
    <property type="match status" value="1"/>
</dbReference>
<dbReference type="InterPro" id="IPR011013">
    <property type="entry name" value="Gal_mutarotase_sf_dom"/>
</dbReference>
<dbReference type="InterPro" id="IPR014718">
    <property type="entry name" value="GH-type_carb-bd"/>
</dbReference>
<comment type="subunit">
    <text evidence="2">Monomer.</text>
</comment>
<dbReference type="InterPro" id="IPR037481">
    <property type="entry name" value="LacX"/>
</dbReference>
<dbReference type="InterPro" id="IPR008183">
    <property type="entry name" value="Aldose_1/G6P_1-epimerase"/>
</dbReference>
<evidence type="ECO:0000313" key="4">
    <source>
        <dbReference type="EMBL" id="BAX78682.1"/>
    </source>
</evidence>
<dbReference type="GO" id="GO:0030246">
    <property type="term" value="F:carbohydrate binding"/>
    <property type="evidence" value="ECO:0007669"/>
    <property type="project" value="InterPro"/>
</dbReference>
<reference evidence="4 5" key="1">
    <citation type="journal article" date="2018" name="Mar. Genomics">
        <title>Complete genome sequence of Marinifilaceae bacterium strain SPP2, isolated from the Antarctic marine sediment.</title>
        <authorList>
            <person name="Watanabe M."/>
            <person name="Kojima H."/>
            <person name="Fukui M."/>
        </authorList>
    </citation>
    <scope>NUCLEOTIDE SEQUENCE [LARGE SCALE GENOMIC DNA]</scope>
    <source>
        <strain evidence="4 5">SPP2</strain>
    </source>
</reference>
<reference evidence="5" key="2">
    <citation type="journal article" date="2020" name="Antonie Van Leeuwenhoek">
        <title>Labilibaculum antarcticum sp. nov., a novel facultative anaerobic, psychrotorelant bacterium isolated from marine sediment of Antarctica.</title>
        <authorList>
            <person name="Watanabe M."/>
            <person name="Kojima H."/>
            <person name="Fukui M."/>
        </authorList>
    </citation>
    <scope>NUCLEOTIDE SEQUENCE [LARGE SCALE GENOMIC DNA]</scope>
    <source>
        <strain evidence="5">SPP2</strain>
    </source>
</reference>
<keyword evidence="5" id="KW-1185">Reference proteome</keyword>
<dbReference type="AlphaFoldDB" id="A0A1Y1CF65"/>
<dbReference type="SUPFAM" id="SSF74650">
    <property type="entry name" value="Galactose mutarotase-like"/>
    <property type="match status" value="1"/>
</dbReference>
<dbReference type="Proteomes" id="UP000218267">
    <property type="component" value="Chromosome"/>
</dbReference>
<dbReference type="KEGG" id="mbas:ALGA_0287"/>
<gene>
    <name evidence="4" type="ORF">ALGA_0287</name>
</gene>
<sequence length="292" mass="33845">MKYSIQNEFFRIEVLEKGAELCSIKSLTTNQEYLWQADPEIWGSHAPNLFPVIGCLKDDGFIHEGKEYPMPKHGFIRNNEDIQLHSKSENELCFVLKSNENTRKVYPFEFEYYIHYILDGKKLHVKIDVINTDPNKLFFCLGAHPAFACPLKKGEKYTDYYLEFEQKETAHTWMIVDNGLIGQEGKLILDENDRIELTPDLFAKDALIFKNLKSSFVQLKSKNSNFSLKVSLDDFPYLGLWAKPNAPYVCIEPWIGIADSYDSSREFSEKEMIQSLDPEQTFSATYTIDITE</sequence>
<evidence type="ECO:0000256" key="3">
    <source>
        <dbReference type="ARBA" id="ARBA00022837"/>
    </source>
</evidence>